<dbReference type="GO" id="GO:0022857">
    <property type="term" value="F:transmembrane transporter activity"/>
    <property type="evidence" value="ECO:0007669"/>
    <property type="project" value="TreeGrafter"/>
</dbReference>
<keyword evidence="3 5" id="KW-0067">ATP-binding</keyword>
<reference evidence="5 6" key="1">
    <citation type="submission" date="2021-02" db="EMBL/GenBank/DDBJ databases">
        <title>Alicyclobacillus curvatus sp. nov. and Alicyclobacillus mengziensis sp. nov., two acidophilic bacteria isolated from acid mine drainage.</title>
        <authorList>
            <person name="Huang Y."/>
        </authorList>
    </citation>
    <scope>NUCLEOTIDE SEQUENCE [LARGE SCALE GENOMIC DNA]</scope>
    <source>
        <strain evidence="5 6">S30H14</strain>
    </source>
</reference>
<dbReference type="SMART" id="SM00382">
    <property type="entry name" value="AAA"/>
    <property type="match status" value="1"/>
</dbReference>
<dbReference type="GO" id="GO:0005524">
    <property type="term" value="F:ATP binding"/>
    <property type="evidence" value="ECO:0007669"/>
    <property type="project" value="UniProtKB-KW"/>
</dbReference>
<dbReference type="SUPFAM" id="SSF52540">
    <property type="entry name" value="P-loop containing nucleoside triphosphate hydrolases"/>
    <property type="match status" value="1"/>
</dbReference>
<dbReference type="Gene3D" id="3.40.50.300">
    <property type="entry name" value="P-loop containing nucleotide triphosphate hydrolases"/>
    <property type="match status" value="1"/>
</dbReference>
<dbReference type="CDD" id="cd03255">
    <property type="entry name" value="ABC_MJ0796_LolCDE_FtsE"/>
    <property type="match status" value="1"/>
</dbReference>
<dbReference type="GO" id="GO:0005886">
    <property type="term" value="C:plasma membrane"/>
    <property type="evidence" value="ECO:0007669"/>
    <property type="project" value="TreeGrafter"/>
</dbReference>
<dbReference type="EMBL" id="CP071182">
    <property type="protein sequence ID" value="QSO46373.1"/>
    <property type="molecule type" value="Genomic_DNA"/>
</dbReference>
<evidence type="ECO:0000313" key="6">
    <source>
        <dbReference type="Proteomes" id="UP000663505"/>
    </source>
</evidence>
<dbReference type="FunFam" id="3.40.50.300:FF:000032">
    <property type="entry name" value="Export ABC transporter ATP-binding protein"/>
    <property type="match status" value="1"/>
</dbReference>
<evidence type="ECO:0000259" key="4">
    <source>
        <dbReference type="PROSITE" id="PS50893"/>
    </source>
</evidence>
<dbReference type="GO" id="GO:0016887">
    <property type="term" value="F:ATP hydrolysis activity"/>
    <property type="evidence" value="ECO:0007669"/>
    <property type="project" value="InterPro"/>
</dbReference>
<proteinExistence type="predicted"/>
<dbReference type="GO" id="GO:0098796">
    <property type="term" value="C:membrane protein complex"/>
    <property type="evidence" value="ECO:0007669"/>
    <property type="project" value="UniProtKB-ARBA"/>
</dbReference>
<dbReference type="InterPro" id="IPR017911">
    <property type="entry name" value="MacB-like_ATP-bd"/>
</dbReference>
<dbReference type="Pfam" id="PF00005">
    <property type="entry name" value="ABC_tran"/>
    <property type="match status" value="1"/>
</dbReference>
<dbReference type="PANTHER" id="PTHR24220">
    <property type="entry name" value="IMPORT ATP-BINDING PROTEIN"/>
    <property type="match status" value="1"/>
</dbReference>
<evidence type="ECO:0000256" key="3">
    <source>
        <dbReference type="ARBA" id="ARBA00022840"/>
    </source>
</evidence>
<keyword evidence="6" id="KW-1185">Reference proteome</keyword>
<dbReference type="InterPro" id="IPR027417">
    <property type="entry name" value="P-loop_NTPase"/>
</dbReference>
<dbReference type="InterPro" id="IPR003439">
    <property type="entry name" value="ABC_transporter-like_ATP-bd"/>
</dbReference>
<dbReference type="AlphaFoldDB" id="A0A9X7VZ53"/>
<protein>
    <submittedName>
        <fullName evidence="5">ABC transporter ATP-binding protein</fullName>
    </submittedName>
</protein>
<accession>A0A9X7VZ53</accession>
<dbReference type="PROSITE" id="PS50893">
    <property type="entry name" value="ABC_TRANSPORTER_2"/>
    <property type="match status" value="1"/>
</dbReference>
<evidence type="ECO:0000313" key="5">
    <source>
        <dbReference type="EMBL" id="QSO46373.1"/>
    </source>
</evidence>
<keyword evidence="1" id="KW-0813">Transport</keyword>
<dbReference type="InterPro" id="IPR015854">
    <property type="entry name" value="ABC_transpr_LolD-like"/>
</dbReference>
<evidence type="ECO:0000256" key="2">
    <source>
        <dbReference type="ARBA" id="ARBA00022741"/>
    </source>
</evidence>
<dbReference type="InterPro" id="IPR017871">
    <property type="entry name" value="ABC_transporter-like_CS"/>
</dbReference>
<dbReference type="RefSeq" id="WP_206655742.1">
    <property type="nucleotide sequence ID" value="NZ_CP071182.1"/>
</dbReference>
<evidence type="ECO:0000256" key="1">
    <source>
        <dbReference type="ARBA" id="ARBA00022448"/>
    </source>
</evidence>
<organism evidence="5 6">
    <name type="scientific">Alicyclobacillus mengziensis</name>
    <dbReference type="NCBI Taxonomy" id="2931921"/>
    <lineage>
        <taxon>Bacteria</taxon>
        <taxon>Bacillati</taxon>
        <taxon>Bacillota</taxon>
        <taxon>Bacilli</taxon>
        <taxon>Bacillales</taxon>
        <taxon>Alicyclobacillaceae</taxon>
        <taxon>Alicyclobacillus</taxon>
    </lineage>
</organism>
<sequence length="221" mass="24124">MIEFTNVSKSYQVGGTTIPVLRDISFQIGSGEFVSIMGPSGSGKSTLMHIIGCLDTPTSGQVSLFGASLASMTRDELARTRNREIGFVFQNFHLIARMTALRNVELPLVYAGWRRSKRIERATQLLTDVGLEHRLNHYPNELSGGQKQRVAIARALATGPSLILADEPTGALDTATGTEIMGLFQRLNQQGVTVVVVTHDDSIARYASRIIHVRDGEVVDN</sequence>
<name>A0A9X7VZ53_9BACL</name>
<dbReference type="Proteomes" id="UP000663505">
    <property type="component" value="Chromosome"/>
</dbReference>
<dbReference type="InterPro" id="IPR003593">
    <property type="entry name" value="AAA+_ATPase"/>
</dbReference>
<dbReference type="PANTHER" id="PTHR24220:SF86">
    <property type="entry name" value="ABC TRANSPORTER ABCH.1"/>
    <property type="match status" value="1"/>
</dbReference>
<feature type="domain" description="ABC transporter" evidence="4">
    <location>
        <begin position="2"/>
        <end position="221"/>
    </location>
</feature>
<dbReference type="KEGG" id="afx:JZ786_18060"/>
<keyword evidence="2" id="KW-0547">Nucleotide-binding</keyword>
<gene>
    <name evidence="5" type="ORF">JZ786_18060</name>
</gene>
<dbReference type="PROSITE" id="PS00211">
    <property type="entry name" value="ABC_TRANSPORTER_1"/>
    <property type="match status" value="1"/>
</dbReference>